<evidence type="ECO:0000313" key="4">
    <source>
        <dbReference type="Proteomes" id="UP000886689"/>
    </source>
</evidence>
<dbReference type="SMART" id="SM00226">
    <property type="entry name" value="LMWPc"/>
    <property type="match status" value="1"/>
</dbReference>
<dbReference type="Proteomes" id="UP000886689">
    <property type="component" value="Unassembled WGS sequence"/>
</dbReference>
<keyword evidence="1" id="KW-0059">Arsenical resistance</keyword>
<dbReference type="PANTHER" id="PTHR43428:SF1">
    <property type="entry name" value="ARSENATE REDUCTASE"/>
    <property type="match status" value="1"/>
</dbReference>
<dbReference type="AlphaFoldDB" id="A0A9D7K395"/>
<gene>
    <name evidence="3" type="ORF">IPL58_06750</name>
</gene>
<dbReference type="Gene3D" id="3.40.50.2300">
    <property type="match status" value="1"/>
</dbReference>
<evidence type="ECO:0000256" key="1">
    <source>
        <dbReference type="ARBA" id="ARBA00022849"/>
    </source>
</evidence>
<dbReference type="GO" id="GO:0046685">
    <property type="term" value="P:response to arsenic-containing substance"/>
    <property type="evidence" value="ECO:0007669"/>
    <property type="project" value="UniProtKB-KW"/>
</dbReference>
<dbReference type="CDD" id="cd16345">
    <property type="entry name" value="LMWP_ArsC"/>
    <property type="match status" value="1"/>
</dbReference>
<dbReference type="PANTHER" id="PTHR43428">
    <property type="entry name" value="ARSENATE REDUCTASE"/>
    <property type="match status" value="1"/>
</dbReference>
<reference evidence="3" key="1">
    <citation type="submission" date="2020-10" db="EMBL/GenBank/DDBJ databases">
        <title>Connecting structure to function with the recovery of over 1000 high-quality activated sludge metagenome-assembled genomes encoding full-length rRNA genes using long-read sequencing.</title>
        <authorList>
            <person name="Singleton C.M."/>
            <person name="Petriglieri F."/>
            <person name="Kristensen J.M."/>
            <person name="Kirkegaard R.H."/>
            <person name="Michaelsen T.Y."/>
            <person name="Andersen M.H."/>
            <person name="Karst S.M."/>
            <person name="Dueholm M.S."/>
            <person name="Nielsen P.H."/>
            <person name="Albertsen M."/>
        </authorList>
    </citation>
    <scope>NUCLEOTIDE SEQUENCE</scope>
    <source>
        <strain evidence="3">Hirt_18-Q3-R61-65_BATAC.395</strain>
    </source>
</reference>
<evidence type="ECO:0000313" key="3">
    <source>
        <dbReference type="EMBL" id="MBK8523832.1"/>
    </source>
</evidence>
<accession>A0A9D7K395</accession>
<name>A0A9D7K395_9PROT</name>
<evidence type="ECO:0000259" key="2">
    <source>
        <dbReference type="SMART" id="SM00226"/>
    </source>
</evidence>
<feature type="domain" description="Phosphotyrosine protein phosphatase I" evidence="2">
    <location>
        <begin position="5"/>
        <end position="142"/>
    </location>
</feature>
<dbReference type="SUPFAM" id="SSF52788">
    <property type="entry name" value="Phosphotyrosine protein phosphatases I"/>
    <property type="match status" value="1"/>
</dbReference>
<proteinExistence type="predicted"/>
<sequence>MTKKLNVLVLCTGNSARSILGEALFNHLGAGRIRAFSAGSQPSGKVNPVALETLQKHGVPLPGSPQQIVGRVCRPGAPQIDYIFTVCASAAGETCPIWPSHPTTAHWGIPDPAHVEPLEARREAFEVAYRQLEQRIKAFLAMSLETMSADDIKVAAKMIHEAAV</sequence>
<dbReference type="EMBL" id="JADJUC010000005">
    <property type="protein sequence ID" value="MBK8523832.1"/>
    <property type="molecule type" value="Genomic_DNA"/>
</dbReference>
<organism evidence="3 4">
    <name type="scientific">Candidatus Proximibacter danicus</name>
    <dbReference type="NCBI Taxonomy" id="2954365"/>
    <lineage>
        <taxon>Bacteria</taxon>
        <taxon>Pseudomonadati</taxon>
        <taxon>Pseudomonadota</taxon>
        <taxon>Betaproteobacteria</taxon>
        <taxon>Candidatus Proximibacter</taxon>
    </lineage>
</organism>
<protein>
    <submittedName>
        <fullName evidence="3">Arsenate reductase ArsC</fullName>
    </submittedName>
</protein>
<dbReference type="InterPro" id="IPR036196">
    <property type="entry name" value="Ptyr_pPase_sf"/>
</dbReference>
<dbReference type="InterPro" id="IPR023485">
    <property type="entry name" value="Ptyr_pPase"/>
</dbReference>
<dbReference type="Pfam" id="PF01451">
    <property type="entry name" value="LMWPc"/>
    <property type="match status" value="1"/>
</dbReference>
<comment type="caution">
    <text evidence="3">The sequence shown here is derived from an EMBL/GenBank/DDBJ whole genome shotgun (WGS) entry which is preliminary data.</text>
</comment>